<dbReference type="CDD" id="cd00130">
    <property type="entry name" value="PAS"/>
    <property type="match status" value="1"/>
</dbReference>
<dbReference type="SMART" id="SM00091">
    <property type="entry name" value="PAS"/>
    <property type="match status" value="1"/>
</dbReference>
<evidence type="ECO:0000256" key="5">
    <source>
        <dbReference type="ARBA" id="ARBA00022553"/>
    </source>
</evidence>
<dbReference type="OrthoDB" id="9813151at2"/>
<dbReference type="SUPFAM" id="SSF158472">
    <property type="entry name" value="HAMP domain-like"/>
    <property type="match status" value="1"/>
</dbReference>
<dbReference type="Pfam" id="PF16736">
    <property type="entry name" value="sCache_like"/>
    <property type="match status" value="1"/>
</dbReference>
<feature type="domain" description="HAMP" evidence="18">
    <location>
        <begin position="194"/>
        <end position="246"/>
    </location>
</feature>
<dbReference type="PROSITE" id="PS50113">
    <property type="entry name" value="PAC"/>
    <property type="match status" value="1"/>
</dbReference>
<dbReference type="GO" id="GO:0000155">
    <property type="term" value="F:phosphorelay sensor kinase activity"/>
    <property type="evidence" value="ECO:0007669"/>
    <property type="project" value="InterPro"/>
</dbReference>
<evidence type="ECO:0000256" key="11">
    <source>
        <dbReference type="ARBA" id="ARBA00022989"/>
    </source>
</evidence>
<name>A0A1C0AAW9_9FIRM</name>
<evidence type="ECO:0000256" key="10">
    <source>
        <dbReference type="ARBA" id="ARBA00022840"/>
    </source>
</evidence>
<dbReference type="Pfam" id="PF00672">
    <property type="entry name" value="HAMP"/>
    <property type="match status" value="1"/>
</dbReference>
<dbReference type="InterPro" id="IPR004358">
    <property type="entry name" value="Sig_transdc_His_kin-like_C"/>
</dbReference>
<dbReference type="PROSITE" id="PS50885">
    <property type="entry name" value="HAMP"/>
    <property type="match status" value="1"/>
</dbReference>
<dbReference type="GO" id="GO:0005524">
    <property type="term" value="F:ATP binding"/>
    <property type="evidence" value="ECO:0007669"/>
    <property type="project" value="UniProtKB-KW"/>
</dbReference>
<comment type="caution">
    <text evidence="19">The sequence shown here is derived from an EMBL/GenBank/DDBJ whole genome shotgun (WGS) entry which is preliminary data.</text>
</comment>
<evidence type="ECO:0000256" key="13">
    <source>
        <dbReference type="ARBA" id="ARBA00023136"/>
    </source>
</evidence>
<dbReference type="SMART" id="SM00388">
    <property type="entry name" value="HisKA"/>
    <property type="match status" value="1"/>
</dbReference>
<evidence type="ECO:0000259" key="18">
    <source>
        <dbReference type="PROSITE" id="PS50885"/>
    </source>
</evidence>
<dbReference type="EMBL" id="LWDV01000008">
    <property type="protein sequence ID" value="OCL27425.1"/>
    <property type="molecule type" value="Genomic_DNA"/>
</dbReference>
<dbReference type="CDD" id="cd00075">
    <property type="entry name" value="HATPase"/>
    <property type="match status" value="1"/>
</dbReference>
<dbReference type="PROSITE" id="PS50109">
    <property type="entry name" value="HIS_KIN"/>
    <property type="match status" value="1"/>
</dbReference>
<evidence type="ECO:0000256" key="9">
    <source>
        <dbReference type="ARBA" id="ARBA00022777"/>
    </source>
</evidence>
<dbReference type="InterPro" id="IPR036890">
    <property type="entry name" value="HATPase_C_sf"/>
</dbReference>
<dbReference type="Gene3D" id="3.30.450.20">
    <property type="entry name" value="PAS domain"/>
    <property type="match status" value="2"/>
</dbReference>
<dbReference type="InterPro" id="IPR013767">
    <property type="entry name" value="PAS_fold"/>
</dbReference>
<dbReference type="NCBIfam" id="NF046044">
    <property type="entry name" value="PnpS"/>
    <property type="match status" value="1"/>
</dbReference>
<dbReference type="InterPro" id="IPR000700">
    <property type="entry name" value="PAS-assoc_C"/>
</dbReference>
<dbReference type="Pfam" id="PF00512">
    <property type="entry name" value="HisKA"/>
    <property type="match status" value="1"/>
</dbReference>
<keyword evidence="11 14" id="KW-1133">Transmembrane helix</keyword>
<keyword evidence="12" id="KW-0902">Two-component regulatory system</keyword>
<reference evidence="20" key="1">
    <citation type="submission" date="2016-07" db="EMBL/GenBank/DDBJ databases">
        <authorList>
            <person name="Florea S."/>
            <person name="Webb J.S."/>
            <person name="Jaromczyk J."/>
            <person name="Schardl C.L."/>
        </authorList>
    </citation>
    <scope>NUCLEOTIDE SEQUENCE [LARGE SCALE GENOMIC DNA]</scope>
    <source>
        <strain evidence="20">Z6</strain>
    </source>
</reference>
<dbReference type="GO" id="GO:0005886">
    <property type="term" value="C:plasma membrane"/>
    <property type="evidence" value="ECO:0007669"/>
    <property type="project" value="UniProtKB-SubCell"/>
</dbReference>
<dbReference type="GO" id="GO:0006355">
    <property type="term" value="P:regulation of DNA-templated transcription"/>
    <property type="evidence" value="ECO:0007669"/>
    <property type="project" value="InterPro"/>
</dbReference>
<dbReference type="SUPFAM" id="SSF55874">
    <property type="entry name" value="ATPase domain of HSP90 chaperone/DNA topoisomerase II/histidine kinase"/>
    <property type="match status" value="1"/>
</dbReference>
<dbReference type="SMART" id="SM00387">
    <property type="entry name" value="HATPase_c"/>
    <property type="match status" value="1"/>
</dbReference>
<dbReference type="InterPro" id="IPR029151">
    <property type="entry name" value="Sensor-like_sf"/>
</dbReference>
<dbReference type="AlphaFoldDB" id="A0A1C0AAW9"/>
<dbReference type="PANTHER" id="PTHR45453:SF1">
    <property type="entry name" value="PHOSPHATE REGULON SENSOR PROTEIN PHOR"/>
    <property type="match status" value="1"/>
</dbReference>
<dbReference type="PROSITE" id="PS50112">
    <property type="entry name" value="PAS"/>
    <property type="match status" value="1"/>
</dbReference>
<evidence type="ECO:0000256" key="6">
    <source>
        <dbReference type="ARBA" id="ARBA00022679"/>
    </source>
</evidence>
<evidence type="ECO:0000256" key="3">
    <source>
        <dbReference type="ARBA" id="ARBA00012438"/>
    </source>
</evidence>
<dbReference type="NCBIfam" id="TIGR00229">
    <property type="entry name" value="sensory_box"/>
    <property type="match status" value="1"/>
</dbReference>
<reference evidence="19 20" key="2">
    <citation type="submission" date="2016-08" db="EMBL/GenBank/DDBJ databases">
        <title>Orenia metallireducens sp. nov. strain Z6, a Novel Metal-reducing Firmicute from the Deep Subsurface.</title>
        <authorList>
            <person name="Maxim B.I."/>
            <person name="Kenneth K."/>
            <person name="Flynn T.M."/>
            <person name="Oloughlin E.J."/>
            <person name="Locke R.A."/>
            <person name="Weber J.R."/>
            <person name="Egan S.M."/>
            <person name="Mackie R.I."/>
            <person name="Cann I.K."/>
        </authorList>
    </citation>
    <scope>NUCLEOTIDE SEQUENCE [LARGE SCALE GENOMIC DNA]</scope>
    <source>
        <strain evidence="19 20">Z6</strain>
    </source>
</reference>
<keyword evidence="20" id="KW-1185">Reference proteome</keyword>
<organism evidence="19 20">
    <name type="scientific">Orenia metallireducens</name>
    <dbReference type="NCBI Taxonomy" id="1413210"/>
    <lineage>
        <taxon>Bacteria</taxon>
        <taxon>Bacillati</taxon>
        <taxon>Bacillota</taxon>
        <taxon>Clostridia</taxon>
        <taxon>Halanaerobiales</taxon>
        <taxon>Halobacteroidaceae</taxon>
        <taxon>Orenia</taxon>
    </lineage>
</organism>
<comment type="subcellular location">
    <subcellularLocation>
        <location evidence="2">Cell membrane</location>
        <topology evidence="2">Multi-pass membrane protein</topology>
    </subcellularLocation>
</comment>
<evidence type="ECO:0000256" key="12">
    <source>
        <dbReference type="ARBA" id="ARBA00023012"/>
    </source>
</evidence>
<keyword evidence="10" id="KW-0067">ATP-binding</keyword>
<dbReference type="Proteomes" id="UP000093514">
    <property type="component" value="Unassembled WGS sequence"/>
</dbReference>
<dbReference type="CDD" id="cd06225">
    <property type="entry name" value="HAMP"/>
    <property type="match status" value="1"/>
</dbReference>
<evidence type="ECO:0000256" key="2">
    <source>
        <dbReference type="ARBA" id="ARBA00004651"/>
    </source>
</evidence>
<evidence type="ECO:0000256" key="8">
    <source>
        <dbReference type="ARBA" id="ARBA00022741"/>
    </source>
</evidence>
<dbReference type="RefSeq" id="WP_068717288.1">
    <property type="nucleotide sequence ID" value="NZ_LWDV01000008.1"/>
</dbReference>
<evidence type="ECO:0000313" key="19">
    <source>
        <dbReference type="EMBL" id="OCL27425.1"/>
    </source>
</evidence>
<dbReference type="Gene3D" id="6.10.340.10">
    <property type="match status" value="1"/>
</dbReference>
<dbReference type="CDD" id="cd00082">
    <property type="entry name" value="HisKA"/>
    <property type="match status" value="1"/>
</dbReference>
<dbReference type="FunFam" id="1.10.287.130:FF:000008">
    <property type="entry name" value="Two-component sensor histidine kinase"/>
    <property type="match status" value="1"/>
</dbReference>
<dbReference type="GO" id="GO:0016036">
    <property type="term" value="P:cellular response to phosphate starvation"/>
    <property type="evidence" value="ECO:0007669"/>
    <property type="project" value="TreeGrafter"/>
</dbReference>
<dbReference type="Pfam" id="PF00989">
    <property type="entry name" value="PAS"/>
    <property type="match status" value="1"/>
</dbReference>
<dbReference type="EC" id="2.7.13.3" evidence="3"/>
<dbReference type="InterPro" id="IPR000014">
    <property type="entry name" value="PAS"/>
</dbReference>
<dbReference type="Gene3D" id="1.10.287.130">
    <property type="match status" value="1"/>
</dbReference>
<proteinExistence type="predicted"/>
<evidence type="ECO:0000313" key="20">
    <source>
        <dbReference type="Proteomes" id="UP000093514"/>
    </source>
</evidence>
<keyword evidence="4" id="KW-1003">Cell membrane</keyword>
<sequence length="592" mass="67821">MLQRLRSVKTKIIALYLVMLVTTLMFTGYFLQRSLENYFSSWLERKLIKEMQLILTIVNPLLEDKDYARLNKSIITYGEELETRITIIDLKGKVLADSRKDPLTMENHLYRPEVQEVLKGKLGKEIRYSSTLDMNMKYVALPIKKEDGKLIGIIRASLTLNKLQELYNGIWTVLLKSSFFAILVAVLLSLKLTNHITDPIREITSAAQRTANGYLDHKLVIRTKDEIGQLALMFNYMVDRVKDKMQEISGEKNKIEAIITSIGDAVIAVNKERRILLFNLAAERIFGIKEDMVLNKSLIQITKNYKLDELVELSLEKNEIITEELEMLVPEQRVFRIQIAPIEGIKESIVGVVAVLRDITEIRRLEEMRKEFVGNVSHELKTPLTSIKGYVETLLDSSPDEKISRSFLSIIREEANRLQRLIEDLLSLSRLESKSNYSSKEQVDMMKVINDTLSLLREKARKKSISLESDLPVSLPLIEANKDQMSRLMINLVDNAIKYTPRCGKVKVRSYNEGEKLILEVEDNGMGIPEKDLPRIFERFYRVDKARNRKLGGTGLGLSIIKHIIEEHQGQISVESKVGEGSKFIVELPLNA</sequence>
<dbReference type="PANTHER" id="PTHR45453">
    <property type="entry name" value="PHOSPHATE REGULON SENSOR PROTEIN PHOR"/>
    <property type="match status" value="1"/>
</dbReference>
<feature type="transmembrane region" description="Helical" evidence="14">
    <location>
        <begin position="12"/>
        <end position="31"/>
    </location>
</feature>
<comment type="catalytic activity">
    <reaction evidence="1">
        <text>ATP + protein L-histidine = ADP + protein N-phospho-L-histidine.</text>
        <dbReference type="EC" id="2.7.13.3"/>
    </reaction>
</comment>
<dbReference type="InterPro" id="IPR003660">
    <property type="entry name" value="HAMP_dom"/>
</dbReference>
<evidence type="ECO:0000256" key="4">
    <source>
        <dbReference type="ARBA" id="ARBA00022475"/>
    </source>
</evidence>
<dbReference type="SUPFAM" id="SSF47384">
    <property type="entry name" value="Homodimeric domain of signal transducing histidine kinase"/>
    <property type="match status" value="1"/>
</dbReference>
<dbReference type="SUPFAM" id="SSF103190">
    <property type="entry name" value="Sensory domain-like"/>
    <property type="match status" value="1"/>
</dbReference>
<keyword evidence="8" id="KW-0547">Nucleotide-binding</keyword>
<evidence type="ECO:0000256" key="1">
    <source>
        <dbReference type="ARBA" id="ARBA00000085"/>
    </source>
</evidence>
<dbReference type="InterPro" id="IPR003594">
    <property type="entry name" value="HATPase_dom"/>
</dbReference>
<protein>
    <recommendedName>
        <fullName evidence="3">histidine kinase</fullName>
        <ecNumber evidence="3">2.7.13.3</ecNumber>
    </recommendedName>
</protein>
<dbReference type="InterPro" id="IPR050351">
    <property type="entry name" value="BphY/WalK/GraS-like"/>
</dbReference>
<keyword evidence="5" id="KW-0597">Phosphoprotein</keyword>
<keyword evidence="9 19" id="KW-0418">Kinase</keyword>
<dbReference type="SMART" id="SM00304">
    <property type="entry name" value="HAMP"/>
    <property type="match status" value="1"/>
</dbReference>
<dbReference type="Gene3D" id="3.30.565.10">
    <property type="entry name" value="Histidine kinase-like ATPase, C-terminal domain"/>
    <property type="match status" value="1"/>
</dbReference>
<dbReference type="FunFam" id="3.30.565.10:FF:000006">
    <property type="entry name" value="Sensor histidine kinase WalK"/>
    <property type="match status" value="1"/>
</dbReference>
<feature type="domain" description="PAC" evidence="17">
    <location>
        <begin position="321"/>
        <end position="371"/>
    </location>
</feature>
<dbReference type="GO" id="GO:0004721">
    <property type="term" value="F:phosphoprotein phosphatase activity"/>
    <property type="evidence" value="ECO:0007669"/>
    <property type="project" value="TreeGrafter"/>
</dbReference>
<dbReference type="SUPFAM" id="SSF55785">
    <property type="entry name" value="PYP-like sensor domain (PAS domain)"/>
    <property type="match status" value="1"/>
</dbReference>
<gene>
    <name evidence="19" type="ORF">U472_07485</name>
</gene>
<evidence type="ECO:0000259" key="15">
    <source>
        <dbReference type="PROSITE" id="PS50109"/>
    </source>
</evidence>
<feature type="domain" description="PAS" evidence="16">
    <location>
        <begin position="251"/>
        <end position="299"/>
    </location>
</feature>
<accession>A0A1C0AAW9</accession>
<dbReference type="InterPro" id="IPR031967">
    <property type="entry name" value="PhoR_single_Cache-like_dom"/>
</dbReference>
<keyword evidence="7 14" id="KW-0812">Transmembrane</keyword>
<keyword evidence="13 14" id="KW-0472">Membrane</keyword>
<dbReference type="InterPro" id="IPR003661">
    <property type="entry name" value="HisK_dim/P_dom"/>
</dbReference>
<evidence type="ECO:0000259" key="16">
    <source>
        <dbReference type="PROSITE" id="PS50112"/>
    </source>
</evidence>
<evidence type="ECO:0000256" key="7">
    <source>
        <dbReference type="ARBA" id="ARBA00022692"/>
    </source>
</evidence>
<dbReference type="InterPro" id="IPR035965">
    <property type="entry name" value="PAS-like_dom_sf"/>
</dbReference>
<dbReference type="Pfam" id="PF02518">
    <property type="entry name" value="HATPase_c"/>
    <property type="match status" value="1"/>
</dbReference>
<dbReference type="InterPro" id="IPR036097">
    <property type="entry name" value="HisK_dim/P_sf"/>
</dbReference>
<dbReference type="PRINTS" id="PR00344">
    <property type="entry name" value="BCTRLSENSOR"/>
</dbReference>
<evidence type="ECO:0000256" key="14">
    <source>
        <dbReference type="SAM" id="Phobius"/>
    </source>
</evidence>
<evidence type="ECO:0000259" key="17">
    <source>
        <dbReference type="PROSITE" id="PS50113"/>
    </source>
</evidence>
<feature type="domain" description="Histidine kinase" evidence="15">
    <location>
        <begin position="375"/>
        <end position="592"/>
    </location>
</feature>
<keyword evidence="6" id="KW-0808">Transferase</keyword>
<dbReference type="InterPro" id="IPR005467">
    <property type="entry name" value="His_kinase_dom"/>
</dbReference>